<protein>
    <submittedName>
        <fullName evidence="2">Uncharacterized protein</fullName>
    </submittedName>
</protein>
<dbReference type="PANTHER" id="PTHR32097:SF17">
    <property type="entry name" value="CAMP-BINDING PROTEIN 1-RELATED"/>
    <property type="match status" value="1"/>
</dbReference>
<dbReference type="SUPFAM" id="SSF53300">
    <property type="entry name" value="vWA-like"/>
    <property type="match status" value="1"/>
</dbReference>
<dbReference type="InterPro" id="IPR051324">
    <property type="entry name" value="Stress/Tellurium_Resist"/>
</dbReference>
<feature type="region of interest" description="Disordered" evidence="1">
    <location>
        <begin position="875"/>
        <end position="896"/>
    </location>
</feature>
<dbReference type="Proteomes" id="UP001230188">
    <property type="component" value="Unassembled WGS sequence"/>
</dbReference>
<comment type="caution">
    <text evidence="2">The sequence shown here is derived from an EMBL/GenBank/DDBJ whole genome shotgun (WGS) entry which is preliminary data.</text>
</comment>
<dbReference type="Gene3D" id="3.40.50.410">
    <property type="entry name" value="von Willebrand factor, type A domain"/>
    <property type="match status" value="1"/>
</dbReference>
<dbReference type="Gene3D" id="2.60.60.30">
    <property type="entry name" value="sav2460 like domains"/>
    <property type="match status" value="1"/>
</dbReference>
<reference evidence="2" key="1">
    <citation type="submission" date="2023-01" db="EMBL/GenBank/DDBJ databases">
        <title>Metagenome sequencing of chrysophaentin producing Chrysophaeum taylorii.</title>
        <authorList>
            <person name="Davison J."/>
            <person name="Bewley C."/>
        </authorList>
    </citation>
    <scope>NUCLEOTIDE SEQUENCE</scope>
    <source>
        <strain evidence="2">NIES-1699</strain>
    </source>
</reference>
<dbReference type="InterPro" id="IPR036465">
    <property type="entry name" value="vWFA_dom_sf"/>
</dbReference>
<sequence>MVEAEKEEARRSGSDVSEAYDVSADGIVQRLIESASLATLRKICDVACELFVTTVGLVMGMGVDLGSATKANALAAALSSSSPAASISILERMDLFHAGDLSLALRKLDAPRALRSARARLAAAKKTKGKAWRRANAQQNAAKRLVEDDCAVSLPSRTCALVKEYIRSRPESFWVKEALLVSESKAWREIVDLTHPKEADFAGGWFLALQFGRRSAAMPEVVNLVVTARRETEPLGVERCAALAEAGASWDVCRTLKGVGKEATEEVRDAFVARASLDTLLWWHEELRSPRTTARILELLDRRETPTLGLGAVLQRLMFYDRVADGADAVEGISVETARTLVEALSPVAAKALRKFGGGSSGAASIVETPVVVAGDASASMDVAIRVSTIVAALLGNIADDVQLRLFNYRPVPMVASRPRDVPSVLAFAKAVAAMGATAPAAALAPIYAARHRVEWIVLVTDEEENCPARVGDEYCGFVDLARRYRDEINRHVRIALVAFREKGGDGPLAAALREAGLPLVYFRIAKKRPDLSKFQALLAALRARSDAFSADVSSRAAWLANATRTTTTRDAHRRARIKKRARAAARKDVLLRWTDDVVTRNEESGGGGEKRRGESTTSSCALGREELVGVLSFLDAKNLCVAACAGRAIQTVLVTPSLLRTLYGVVPTRVLRAGEAYGLPPLQTRVRLVERWYYGPAIEYLDASCLVLGFDCRPLGYRLVDYKHESARGLRHSGDQLDPENSAGDHTIQVDLTALPRDVHALCFTISAWTTSLGTMVSYGAPSIHLLDSAAGFDDDDDDDGDDNGPGRELCQYSFEGVDTGDHTCVFMCALRRPTPTACWKLHAVGTMGAGRADDYDAVWKHVCAWASNLPTTTTTTTISEDDDDDDEEGGIETR</sequence>
<feature type="compositionally biased region" description="Acidic residues" evidence="1">
    <location>
        <begin position="881"/>
        <end position="896"/>
    </location>
</feature>
<accession>A0AAD7UDS1</accession>
<dbReference type="AlphaFoldDB" id="A0AAD7UDS1"/>
<evidence type="ECO:0000313" key="3">
    <source>
        <dbReference type="Proteomes" id="UP001230188"/>
    </source>
</evidence>
<gene>
    <name evidence="2" type="ORF">CTAYLR_009035</name>
</gene>
<evidence type="ECO:0000256" key="1">
    <source>
        <dbReference type="SAM" id="MobiDB-lite"/>
    </source>
</evidence>
<keyword evidence="3" id="KW-1185">Reference proteome</keyword>
<name>A0AAD7UDS1_9STRA</name>
<dbReference type="PANTHER" id="PTHR32097">
    <property type="entry name" value="CAMP-BINDING PROTEIN 1-RELATED"/>
    <property type="match status" value="1"/>
</dbReference>
<proteinExistence type="predicted"/>
<dbReference type="EMBL" id="JAQMWT010000357">
    <property type="protein sequence ID" value="KAJ8603326.1"/>
    <property type="molecule type" value="Genomic_DNA"/>
</dbReference>
<evidence type="ECO:0000313" key="2">
    <source>
        <dbReference type="EMBL" id="KAJ8603326.1"/>
    </source>
</evidence>
<organism evidence="2 3">
    <name type="scientific">Chrysophaeum taylorii</name>
    <dbReference type="NCBI Taxonomy" id="2483200"/>
    <lineage>
        <taxon>Eukaryota</taxon>
        <taxon>Sar</taxon>
        <taxon>Stramenopiles</taxon>
        <taxon>Ochrophyta</taxon>
        <taxon>Pelagophyceae</taxon>
        <taxon>Pelagomonadales</taxon>
        <taxon>Pelagomonadaceae</taxon>
        <taxon>Chrysophaeum</taxon>
    </lineage>
</organism>